<feature type="domain" description="PPM-type phosphatase" evidence="1">
    <location>
        <begin position="3"/>
        <end position="371"/>
    </location>
</feature>
<protein>
    <recommendedName>
        <fullName evidence="1">PPM-type phosphatase domain-containing protein</fullName>
    </recommendedName>
</protein>
<proteinExistence type="predicted"/>
<reference evidence="2" key="1">
    <citation type="submission" date="2014-11" db="EMBL/GenBank/DDBJ databases">
        <authorList>
            <person name="Otto D Thomas"/>
            <person name="Naeem Raeece"/>
        </authorList>
    </citation>
    <scope>NUCLEOTIDE SEQUENCE</scope>
</reference>
<organism evidence="2">
    <name type="scientific">Chromera velia CCMP2878</name>
    <dbReference type="NCBI Taxonomy" id="1169474"/>
    <lineage>
        <taxon>Eukaryota</taxon>
        <taxon>Sar</taxon>
        <taxon>Alveolata</taxon>
        <taxon>Colpodellida</taxon>
        <taxon>Chromeraceae</taxon>
        <taxon>Chromera</taxon>
    </lineage>
</organism>
<dbReference type="InterPro" id="IPR001932">
    <property type="entry name" value="PPM-type_phosphatase-like_dom"/>
</dbReference>
<dbReference type="Gene3D" id="3.60.40.10">
    <property type="entry name" value="PPM-type phosphatase domain"/>
    <property type="match status" value="1"/>
</dbReference>
<dbReference type="PROSITE" id="PS51746">
    <property type="entry name" value="PPM_2"/>
    <property type="match status" value="1"/>
</dbReference>
<dbReference type="SMART" id="SM00332">
    <property type="entry name" value="PP2Cc"/>
    <property type="match status" value="1"/>
</dbReference>
<evidence type="ECO:0000259" key="1">
    <source>
        <dbReference type="PROSITE" id="PS51746"/>
    </source>
</evidence>
<dbReference type="AlphaFoldDB" id="A0A0G4HG28"/>
<dbReference type="SUPFAM" id="SSF81606">
    <property type="entry name" value="PP2C-like"/>
    <property type="match status" value="1"/>
</dbReference>
<dbReference type="GO" id="GO:0004722">
    <property type="term" value="F:protein serine/threonine phosphatase activity"/>
    <property type="evidence" value="ECO:0007669"/>
    <property type="project" value="InterPro"/>
</dbReference>
<dbReference type="VEuPathDB" id="CryptoDB:Cvel_27117"/>
<dbReference type="PANTHER" id="PTHR47992">
    <property type="entry name" value="PROTEIN PHOSPHATASE"/>
    <property type="match status" value="1"/>
</dbReference>
<dbReference type="Pfam" id="PF00481">
    <property type="entry name" value="PP2C"/>
    <property type="match status" value="1"/>
</dbReference>
<dbReference type="EMBL" id="CDMZ01002554">
    <property type="protein sequence ID" value="CEM42884.1"/>
    <property type="molecule type" value="Genomic_DNA"/>
</dbReference>
<dbReference type="InterPro" id="IPR036457">
    <property type="entry name" value="PPM-type-like_dom_sf"/>
</dbReference>
<accession>A0A0G4HG28</accession>
<evidence type="ECO:0000313" key="2">
    <source>
        <dbReference type="EMBL" id="CEM42884.1"/>
    </source>
</evidence>
<name>A0A0G4HG28_9ALVE</name>
<gene>
    <name evidence="2" type="ORF">Cvel_27117</name>
</gene>
<dbReference type="InterPro" id="IPR015655">
    <property type="entry name" value="PP2C"/>
</dbReference>
<sequence length="371" mass="42124">MLSSGFAYERRPRKDNNRGLVVHPARRILENGVVEELDWSLFGVFEGHGDGHGHSGTEIAALAKHFVLENMVPFFIQKQKEAQINSKNFDLTLSDMFSLEEMTRTMISLFIDMKAFIERKARSTVESAGCTVSLVLVSSHKMFAINLGDSGSVGYSYKSGKTLVSQPLTPRHTPKEEKKYNLARIEASDKCQIEEHTQYGNSYGTYNRFLNKNGQYENRRWRDESIYRIYRNTESAFDKRLGTHNRRGVRNSADGIRVTRTLGDLDYDPCLIRTPVVTEIDLRDQSFAPPLILLGSSGLFELRQGATDTAEIILDGISKGVVGGNSSMEQRNDLVEKGLTEGCLRWWKCREMVKKGDWHEGTFVIGLFFNW</sequence>